<dbReference type="NCBIfam" id="NF003784">
    <property type="entry name" value="PRK05377.1"/>
    <property type="match status" value="1"/>
</dbReference>
<sequence>MTTLFDEMMKKASSADGFIAALDQSGGSTPKALQQYGVPDDAYTEGEESMYEMVHQMRTRMITSPSFSGDKILGAILFEDTMDRTIEDLPTGQFLWEKKGIVPFIKCDKGLAALENGVQLMKPMPQLDELLKKSVEKNMFGTKMRSVIQQANPDGIKAVVDQQFEVGRQILAAGLCPILEPEVDINSPDKDTIEDLLKTEMLKGLDSLDETQNVMIKLSLPTKVNHYKELIDHPRCVRVVALSGGYPRDEANELLSKQEGMIASFSRALLEGLAYEQDQADFDKTLAETVDSIYQASKAPL</sequence>
<accession>A0A9K3KSY7</accession>
<protein>
    <submittedName>
        <fullName evidence="3">Fructose-bisphosphate aldolase</fullName>
    </submittedName>
</protein>
<dbReference type="AlphaFoldDB" id="A0A9K3KSY7"/>
<keyword evidence="4" id="KW-1185">Reference proteome</keyword>
<gene>
    <name evidence="3" type="ORF">IV203_011543</name>
</gene>
<evidence type="ECO:0000256" key="1">
    <source>
        <dbReference type="ARBA" id="ARBA00023152"/>
    </source>
</evidence>
<proteinExistence type="predicted"/>
<evidence type="ECO:0000256" key="2">
    <source>
        <dbReference type="ARBA" id="ARBA00023239"/>
    </source>
</evidence>
<dbReference type="GO" id="GO:0006096">
    <property type="term" value="P:glycolytic process"/>
    <property type="evidence" value="ECO:0007669"/>
    <property type="project" value="UniProtKB-KW"/>
</dbReference>
<evidence type="ECO:0000313" key="4">
    <source>
        <dbReference type="Proteomes" id="UP000693970"/>
    </source>
</evidence>
<reference evidence="3" key="1">
    <citation type="journal article" date="2021" name="Sci. Rep.">
        <title>Diploid genomic architecture of Nitzschia inconspicua, an elite biomass production diatom.</title>
        <authorList>
            <person name="Oliver A."/>
            <person name="Podell S."/>
            <person name="Pinowska A."/>
            <person name="Traller J.C."/>
            <person name="Smith S.R."/>
            <person name="McClure R."/>
            <person name="Beliaev A."/>
            <person name="Bohutskyi P."/>
            <person name="Hill E.A."/>
            <person name="Rabines A."/>
            <person name="Zheng H."/>
            <person name="Allen L.Z."/>
            <person name="Kuo A."/>
            <person name="Grigoriev I.V."/>
            <person name="Allen A.E."/>
            <person name="Hazlebeck D."/>
            <person name="Allen E.E."/>
        </authorList>
    </citation>
    <scope>NUCLEOTIDE SEQUENCE</scope>
    <source>
        <strain evidence="3">Hildebrandi</strain>
    </source>
</reference>
<dbReference type="Proteomes" id="UP000693970">
    <property type="component" value="Unassembled WGS sequence"/>
</dbReference>
<dbReference type="Pfam" id="PF00274">
    <property type="entry name" value="Glycolytic"/>
    <property type="match status" value="1"/>
</dbReference>
<keyword evidence="1" id="KW-0324">Glycolysis</keyword>
<keyword evidence="2" id="KW-0456">Lyase</keyword>
<dbReference type="PANTHER" id="PTHR11627">
    <property type="entry name" value="FRUCTOSE-BISPHOSPHATE ALDOLASE"/>
    <property type="match status" value="1"/>
</dbReference>
<dbReference type="GO" id="GO:0004332">
    <property type="term" value="F:fructose-bisphosphate aldolase activity"/>
    <property type="evidence" value="ECO:0007669"/>
    <property type="project" value="InterPro"/>
</dbReference>
<organism evidence="3 4">
    <name type="scientific">Nitzschia inconspicua</name>
    <dbReference type="NCBI Taxonomy" id="303405"/>
    <lineage>
        <taxon>Eukaryota</taxon>
        <taxon>Sar</taxon>
        <taxon>Stramenopiles</taxon>
        <taxon>Ochrophyta</taxon>
        <taxon>Bacillariophyta</taxon>
        <taxon>Bacillariophyceae</taxon>
        <taxon>Bacillariophycidae</taxon>
        <taxon>Bacillariales</taxon>
        <taxon>Bacillariaceae</taxon>
        <taxon>Nitzschia</taxon>
    </lineage>
</organism>
<dbReference type="OrthoDB" id="36455at2759"/>
<dbReference type="EMBL" id="JAGRRH010000019">
    <property type="protein sequence ID" value="KAG7348946.1"/>
    <property type="molecule type" value="Genomic_DNA"/>
</dbReference>
<comment type="caution">
    <text evidence="3">The sequence shown here is derived from an EMBL/GenBank/DDBJ whole genome shotgun (WGS) entry which is preliminary data.</text>
</comment>
<evidence type="ECO:0000313" key="3">
    <source>
        <dbReference type="EMBL" id="KAG7348946.1"/>
    </source>
</evidence>
<name>A0A9K3KSY7_9STRA</name>
<dbReference type="InterPro" id="IPR000741">
    <property type="entry name" value="FBA_I"/>
</dbReference>
<reference evidence="3" key="2">
    <citation type="submission" date="2021-04" db="EMBL/GenBank/DDBJ databases">
        <authorList>
            <person name="Podell S."/>
        </authorList>
    </citation>
    <scope>NUCLEOTIDE SEQUENCE</scope>
    <source>
        <strain evidence="3">Hildebrandi</strain>
    </source>
</reference>